<dbReference type="CDD" id="cd01949">
    <property type="entry name" value="GGDEF"/>
    <property type="match status" value="1"/>
</dbReference>
<dbReference type="FunFam" id="3.30.70.270:FF:000001">
    <property type="entry name" value="Diguanylate cyclase domain protein"/>
    <property type="match status" value="1"/>
</dbReference>
<feature type="transmembrane region" description="Helical" evidence="1">
    <location>
        <begin position="294"/>
        <end position="313"/>
    </location>
</feature>
<dbReference type="SMART" id="SM00091">
    <property type="entry name" value="PAS"/>
    <property type="match status" value="2"/>
</dbReference>
<keyword evidence="1" id="KW-0812">Transmembrane</keyword>
<dbReference type="GO" id="GO:0003824">
    <property type="term" value="F:catalytic activity"/>
    <property type="evidence" value="ECO:0007669"/>
    <property type="project" value="UniProtKB-ARBA"/>
</dbReference>
<dbReference type="PROSITE" id="PS50887">
    <property type="entry name" value="GGDEF"/>
    <property type="match status" value="1"/>
</dbReference>
<dbReference type="KEGG" id="doe:DENOEST_3551"/>
<dbReference type="SUPFAM" id="SSF55073">
    <property type="entry name" value="Nucleotide cyclase"/>
    <property type="match status" value="1"/>
</dbReference>
<dbReference type="InterPro" id="IPR043128">
    <property type="entry name" value="Rev_trsase/Diguanyl_cyclase"/>
</dbReference>
<dbReference type="Gene3D" id="3.30.70.270">
    <property type="match status" value="1"/>
</dbReference>
<dbReference type="Pfam" id="PF08448">
    <property type="entry name" value="PAS_4"/>
    <property type="match status" value="2"/>
</dbReference>
<dbReference type="InterPro" id="IPR035965">
    <property type="entry name" value="PAS-like_dom_sf"/>
</dbReference>
<dbReference type="PROSITE" id="PS50113">
    <property type="entry name" value="PAC"/>
    <property type="match status" value="2"/>
</dbReference>
<dbReference type="InterPro" id="IPR000160">
    <property type="entry name" value="GGDEF_dom"/>
</dbReference>
<dbReference type="CDD" id="cd00130">
    <property type="entry name" value="PAS"/>
    <property type="match status" value="2"/>
</dbReference>
<dbReference type="SMART" id="SM00086">
    <property type="entry name" value="PAC"/>
    <property type="match status" value="2"/>
</dbReference>
<dbReference type="SMART" id="SM00267">
    <property type="entry name" value="GGDEF"/>
    <property type="match status" value="1"/>
</dbReference>
<dbReference type="InterPro" id="IPR000700">
    <property type="entry name" value="PAS-assoc_C"/>
</dbReference>
<dbReference type="RefSeq" id="WP_145769441.1">
    <property type="nucleotide sequence ID" value="NZ_LR778301.1"/>
</dbReference>
<dbReference type="InterPro" id="IPR001610">
    <property type="entry name" value="PAC"/>
</dbReference>
<dbReference type="OrthoDB" id="8543296at2"/>
<reference evidence="2 3" key="1">
    <citation type="submission" date="2020-03" db="EMBL/GenBank/DDBJ databases">
        <authorList>
            <consortium name="Genoscope - CEA"/>
            <person name="William W."/>
        </authorList>
    </citation>
    <scope>NUCLEOTIDE SEQUENCE [LARGE SCALE GENOMIC DNA]</scope>
    <source>
        <strain evidence="3">DSM 16959</strain>
    </source>
</reference>
<gene>
    <name evidence="2" type="ORF">DENOEST_3551</name>
</gene>
<organism evidence="2 3">
    <name type="scientific">Denitratisoma oestradiolicum</name>
    <dbReference type="NCBI Taxonomy" id="311182"/>
    <lineage>
        <taxon>Bacteria</taxon>
        <taxon>Pseudomonadati</taxon>
        <taxon>Pseudomonadota</taxon>
        <taxon>Betaproteobacteria</taxon>
        <taxon>Nitrosomonadales</taxon>
        <taxon>Sterolibacteriaceae</taxon>
        <taxon>Denitratisoma</taxon>
    </lineage>
</organism>
<keyword evidence="1" id="KW-0472">Membrane</keyword>
<keyword evidence="1" id="KW-1133">Transmembrane helix</keyword>
<dbReference type="AlphaFoldDB" id="A0A6S6Y2F9"/>
<dbReference type="PANTHER" id="PTHR44757:SF2">
    <property type="entry name" value="BIOFILM ARCHITECTURE MAINTENANCE PROTEIN MBAA"/>
    <property type="match status" value="1"/>
</dbReference>
<dbReference type="InterPro" id="IPR013656">
    <property type="entry name" value="PAS_4"/>
</dbReference>
<proteinExistence type="predicted"/>
<evidence type="ECO:0000313" key="3">
    <source>
        <dbReference type="Proteomes" id="UP000515733"/>
    </source>
</evidence>
<dbReference type="PANTHER" id="PTHR44757">
    <property type="entry name" value="DIGUANYLATE CYCLASE DGCP"/>
    <property type="match status" value="1"/>
</dbReference>
<dbReference type="Pfam" id="PF00990">
    <property type="entry name" value="GGDEF"/>
    <property type="match status" value="1"/>
</dbReference>
<sequence>MPMLNHLKRNSFAAYWLMLGAALLALGGATSFNLYIERDRVESREQGRLLIQSRVIQENVEQNLAAVNRVLTSLRKDLLRHEASKDLNDRLKMLTDAMPGIRTFLLIDGSGTVSASSRPELVGKNFAYRDYFRIPRGNPDPEVLFVSAPFMTSLGIYGINIVRVIPGPQGEFAGIISATLDPEYFKTLMTSVLYAPDMWTAIAHGDGIQLLMVPDRTGQSGKNLAQPGSFFTRHRDSGKEASVLTGIVYATGEKRMMALRSIQPASLRQDKPLVIAVGRDLDTIYAAWHRDAQIQVGLLGLIVLGSTLGLYVYQRRQREFRWREAKAAEALEASERFMKTLTDNIPGMVAYWNRELRCGFANKAYFEWFGKTPEQMRGIRIQDMMGEELFRQNEPFIQAVLRGEPQRFERTLTKADGSVGYTWAQYIPDLQGNWVRGFFVLVSDISELKRTEIALRESEWKLKTIIEAEPECVKVLAADGTLLQMNRAGLDMIEADSESQVIGHRVVELVTPPYQQAFVDLGERVSRGESGTLEFEITGLKGGHRWLETHAAPMRDIDGKIVGLLGVTRDVTAHKQAEQELQHLAQTDFLTGLANRRYFMVLAEQEVLRTLRYGGGLSVFMMDIDHFKVINDTYGHKTGDVILQRFAEVSRKILRELDTIGRVGGEEFAVLLPQTDSEHALEVAERLRKSVADVEVVLDQGLPLRITISIGVTTLAGISSNIDTLLNQADQALYRAKNTGRNRVCIYEHRNEAG</sequence>
<dbReference type="SUPFAM" id="SSF55785">
    <property type="entry name" value="PYP-like sensor domain (PAS domain)"/>
    <property type="match status" value="2"/>
</dbReference>
<dbReference type="NCBIfam" id="TIGR00254">
    <property type="entry name" value="GGDEF"/>
    <property type="match status" value="1"/>
</dbReference>
<evidence type="ECO:0000256" key="1">
    <source>
        <dbReference type="SAM" id="Phobius"/>
    </source>
</evidence>
<feature type="transmembrane region" description="Helical" evidence="1">
    <location>
        <begin position="12"/>
        <end position="36"/>
    </location>
</feature>
<protein>
    <recommendedName>
        <fullName evidence="4">Diguanylate cyclase</fullName>
    </recommendedName>
</protein>
<dbReference type="CDD" id="cd12915">
    <property type="entry name" value="PDC2_DGC_like"/>
    <property type="match status" value="1"/>
</dbReference>
<evidence type="ECO:0000313" key="2">
    <source>
        <dbReference type="EMBL" id="CAB1370705.1"/>
    </source>
</evidence>
<dbReference type="InterPro" id="IPR029787">
    <property type="entry name" value="Nucleotide_cyclase"/>
</dbReference>
<dbReference type="EMBL" id="LR778301">
    <property type="protein sequence ID" value="CAB1370705.1"/>
    <property type="molecule type" value="Genomic_DNA"/>
</dbReference>
<evidence type="ECO:0008006" key="4">
    <source>
        <dbReference type="Google" id="ProtNLM"/>
    </source>
</evidence>
<keyword evidence="3" id="KW-1185">Reference proteome</keyword>
<dbReference type="Gene3D" id="3.30.450.20">
    <property type="entry name" value="PAS domain"/>
    <property type="match status" value="3"/>
</dbReference>
<accession>A0A6S6Y2F9</accession>
<dbReference type="CDD" id="cd12914">
    <property type="entry name" value="PDC1_DGC_like"/>
    <property type="match status" value="1"/>
</dbReference>
<dbReference type="NCBIfam" id="TIGR00229">
    <property type="entry name" value="sensory_box"/>
    <property type="match status" value="2"/>
</dbReference>
<dbReference type="InterPro" id="IPR000014">
    <property type="entry name" value="PAS"/>
</dbReference>
<dbReference type="InterPro" id="IPR052155">
    <property type="entry name" value="Biofilm_reg_signaling"/>
</dbReference>
<dbReference type="Proteomes" id="UP000515733">
    <property type="component" value="Chromosome"/>
</dbReference>
<name>A0A6S6Y2F9_9PROT</name>